<reference evidence="1" key="1">
    <citation type="journal article" date="2014" name="Front. Microbiol.">
        <title>High frequency of phylogenetically diverse reductive dehalogenase-homologous genes in deep subseafloor sedimentary metagenomes.</title>
        <authorList>
            <person name="Kawai M."/>
            <person name="Futagami T."/>
            <person name="Toyoda A."/>
            <person name="Takaki Y."/>
            <person name="Nishi S."/>
            <person name="Hori S."/>
            <person name="Arai W."/>
            <person name="Tsubouchi T."/>
            <person name="Morono Y."/>
            <person name="Uchiyama I."/>
            <person name="Ito T."/>
            <person name="Fujiyama A."/>
            <person name="Inagaki F."/>
            <person name="Takami H."/>
        </authorList>
    </citation>
    <scope>NUCLEOTIDE SEQUENCE</scope>
    <source>
        <strain evidence="1">Expedition CK06-06</strain>
    </source>
</reference>
<dbReference type="AlphaFoldDB" id="X1TXR5"/>
<name>X1TXR5_9ZZZZ</name>
<evidence type="ECO:0000313" key="1">
    <source>
        <dbReference type="EMBL" id="GAI96161.1"/>
    </source>
</evidence>
<feature type="non-terminal residue" evidence="1">
    <location>
        <position position="76"/>
    </location>
</feature>
<proteinExistence type="predicted"/>
<dbReference type="EMBL" id="BARW01015557">
    <property type="protein sequence ID" value="GAI96161.1"/>
    <property type="molecule type" value="Genomic_DNA"/>
</dbReference>
<protein>
    <submittedName>
        <fullName evidence="1">Uncharacterized protein</fullName>
    </submittedName>
</protein>
<organism evidence="1">
    <name type="scientific">marine sediment metagenome</name>
    <dbReference type="NCBI Taxonomy" id="412755"/>
    <lineage>
        <taxon>unclassified sequences</taxon>
        <taxon>metagenomes</taxon>
        <taxon>ecological metagenomes</taxon>
    </lineage>
</organism>
<gene>
    <name evidence="1" type="ORF">S12H4_27276</name>
</gene>
<accession>X1TXR5</accession>
<comment type="caution">
    <text evidence="1">The sequence shown here is derived from an EMBL/GenBank/DDBJ whole genome shotgun (WGS) entry which is preliminary data.</text>
</comment>
<sequence>MTTNTKTRKKKLKLTEAEVSFHYHIKGKTLREVGKLADVSGSRIQQLMVKWEFDRRKCGTPKGRLKFMDLDAYLEH</sequence>